<reference evidence="11 12" key="1">
    <citation type="submission" date="2020-01" db="EMBL/GenBank/DDBJ databases">
        <title>Genomes assembled from Gulf of Kutch pelagic sediment metagenomes.</title>
        <authorList>
            <person name="Chandrashekar M."/>
            <person name="Mahajan M.S."/>
            <person name="Dave K.J."/>
            <person name="Vatsa P."/>
            <person name="Nathani N.M."/>
        </authorList>
    </citation>
    <scope>NUCLEOTIDE SEQUENCE [LARGE SCALE GENOMIC DNA]</scope>
    <source>
        <strain evidence="11">KS3-K002</strain>
    </source>
</reference>
<evidence type="ECO:0000256" key="6">
    <source>
        <dbReference type="ARBA" id="ARBA00022723"/>
    </source>
</evidence>
<proteinExistence type="inferred from homology"/>
<dbReference type="AlphaFoldDB" id="A0AAE4ZCS7"/>
<evidence type="ECO:0000256" key="1">
    <source>
        <dbReference type="ARBA" id="ARBA00001947"/>
    </source>
</evidence>
<dbReference type="PANTHER" id="PTHR12589:SF7">
    <property type="entry name" value="6-PYRUVOYL TETRAHYDROBIOPTERIN SYNTHASE"/>
    <property type="match status" value="1"/>
</dbReference>
<evidence type="ECO:0000256" key="3">
    <source>
        <dbReference type="ARBA" id="ARBA00008900"/>
    </source>
</evidence>
<gene>
    <name evidence="11" type="ORF">GWO12_10190</name>
</gene>
<accession>A0AAE4ZCS7</accession>
<protein>
    <recommendedName>
        <fullName evidence="5">6-carboxy-5,6,7,8-tetrahydropterin synthase</fullName>
        <ecNumber evidence="4">4.1.2.50</ecNumber>
    </recommendedName>
    <alternativeName>
        <fullName evidence="9">Queuosine biosynthesis protein QueD</fullName>
    </alternativeName>
</protein>
<dbReference type="InterPro" id="IPR007115">
    <property type="entry name" value="6-PTP_synth/QueD"/>
</dbReference>
<organism evidence="11 12">
    <name type="scientific">Candidatus Kutchimonas denitrificans</name>
    <dbReference type="NCBI Taxonomy" id="3056748"/>
    <lineage>
        <taxon>Bacteria</taxon>
        <taxon>Pseudomonadati</taxon>
        <taxon>Gemmatimonadota</taxon>
        <taxon>Gemmatimonadia</taxon>
        <taxon>Candidatus Palauibacterales</taxon>
        <taxon>Candidatus Palauibacteraceae</taxon>
        <taxon>Candidatus Kutchimonas</taxon>
    </lineage>
</organism>
<comment type="caution">
    <text evidence="11">The sequence shown here is derived from an EMBL/GenBank/DDBJ whole genome shotgun (WGS) entry which is preliminary data.</text>
</comment>
<comment type="catalytic activity">
    <reaction evidence="10">
        <text>7,8-dihydroneopterin 3'-triphosphate + H2O = 6-carboxy-5,6,7,8-tetrahydropterin + triphosphate + acetaldehyde + 2 H(+)</text>
        <dbReference type="Rhea" id="RHEA:27966"/>
        <dbReference type="ChEBI" id="CHEBI:15343"/>
        <dbReference type="ChEBI" id="CHEBI:15377"/>
        <dbReference type="ChEBI" id="CHEBI:15378"/>
        <dbReference type="ChEBI" id="CHEBI:18036"/>
        <dbReference type="ChEBI" id="CHEBI:58462"/>
        <dbReference type="ChEBI" id="CHEBI:61032"/>
        <dbReference type="EC" id="4.1.2.50"/>
    </reaction>
</comment>
<evidence type="ECO:0000313" key="12">
    <source>
        <dbReference type="Proteomes" id="UP000702544"/>
    </source>
</evidence>
<dbReference type="Pfam" id="PF01242">
    <property type="entry name" value="PTPS"/>
    <property type="match status" value="1"/>
</dbReference>
<sequence>MYIPGDGGDAASRTHGHGYTVEAVLESDGLDSSDFVVDFDRFQPHLDRLAGDLDHRLLNDIEAFRDGAPSAERQAEYFFHRLSQVVAREFPNVRVAKVRVVQEPDAWAEFEP</sequence>
<evidence type="ECO:0000256" key="4">
    <source>
        <dbReference type="ARBA" id="ARBA00012982"/>
    </source>
</evidence>
<dbReference type="PANTHER" id="PTHR12589">
    <property type="entry name" value="PYRUVOYL TETRAHYDROBIOPTERIN SYNTHASE"/>
    <property type="match status" value="1"/>
</dbReference>
<comment type="pathway">
    <text evidence="2">Purine metabolism; 7-cyano-7-deazaguanine biosynthesis.</text>
</comment>
<comment type="similarity">
    <text evidence="3">Belongs to the PTPS family. QueD subfamily.</text>
</comment>
<evidence type="ECO:0000313" key="11">
    <source>
        <dbReference type="EMBL" id="NIR75460.1"/>
    </source>
</evidence>
<dbReference type="SUPFAM" id="SSF55620">
    <property type="entry name" value="Tetrahydrobiopterin biosynthesis enzymes-like"/>
    <property type="match status" value="1"/>
</dbReference>
<dbReference type="GO" id="GO:0070497">
    <property type="term" value="F:6-carboxytetrahydropterin synthase activity"/>
    <property type="evidence" value="ECO:0007669"/>
    <property type="project" value="UniProtKB-EC"/>
</dbReference>
<evidence type="ECO:0000256" key="10">
    <source>
        <dbReference type="ARBA" id="ARBA00048807"/>
    </source>
</evidence>
<name>A0AAE4ZCS7_9BACT</name>
<dbReference type="Proteomes" id="UP000702544">
    <property type="component" value="Unassembled WGS sequence"/>
</dbReference>
<comment type="cofactor">
    <cofactor evidence="1">
        <name>Zn(2+)</name>
        <dbReference type="ChEBI" id="CHEBI:29105"/>
    </cofactor>
</comment>
<dbReference type="EC" id="4.1.2.50" evidence="4"/>
<keyword evidence="7" id="KW-0862">Zinc</keyword>
<evidence type="ECO:0000256" key="5">
    <source>
        <dbReference type="ARBA" id="ARBA00018141"/>
    </source>
</evidence>
<keyword evidence="6" id="KW-0479">Metal-binding</keyword>
<evidence type="ECO:0000256" key="8">
    <source>
        <dbReference type="ARBA" id="ARBA00023239"/>
    </source>
</evidence>
<dbReference type="EMBL" id="JAACAK010000083">
    <property type="protein sequence ID" value="NIR75460.1"/>
    <property type="molecule type" value="Genomic_DNA"/>
</dbReference>
<dbReference type="GO" id="GO:0046872">
    <property type="term" value="F:metal ion binding"/>
    <property type="evidence" value="ECO:0007669"/>
    <property type="project" value="UniProtKB-KW"/>
</dbReference>
<evidence type="ECO:0000256" key="7">
    <source>
        <dbReference type="ARBA" id="ARBA00022833"/>
    </source>
</evidence>
<dbReference type="Gene3D" id="3.30.479.10">
    <property type="entry name" value="6-pyruvoyl tetrahydropterin synthase/QueD"/>
    <property type="match status" value="1"/>
</dbReference>
<evidence type="ECO:0000256" key="9">
    <source>
        <dbReference type="ARBA" id="ARBA00031449"/>
    </source>
</evidence>
<keyword evidence="8" id="KW-0456">Lyase</keyword>
<dbReference type="InterPro" id="IPR038418">
    <property type="entry name" value="6-PTP_synth/QueD_sf"/>
</dbReference>
<evidence type="ECO:0000256" key="2">
    <source>
        <dbReference type="ARBA" id="ARBA00005061"/>
    </source>
</evidence>